<sequence>MKKTLKIDVDVSMYASLEILKESRVIEEISNKVNDLLKQKGQTARFSSIAKASKNAVSLCLSKKKGIIPTSLSIYLPMNIIESLCDTVVPNLSSDEDKSPIDITENDSDISEDSQSQISSSVSQNLHISLSFSDNLVKADVTFEYLLDYFKYSLPMNNKPMNVEKIVSDVCAYVFLELKCSVNIRALKNEISLQISHIVQATHVEAAGKSIIGILLEVEPIMGFSQYKNNNYLNPILLIRLDVDGVIVDGVVVEKEFRKGVDPGLVEMIKGNAFHTRVYPMPVGGTPIVRIIYQDQVQMENDHFLFHIPIYFNNTLENLHISLICTRSSNDCQPQFLSKVKFQQNFVNSNGRYCFESHQVNVKSSQDEQSITYMLKNLTPRQPSHSIEIDPDDHSQAYFALCYVPSLSQTNTWKLNATLSTTIPNATHYFLFSDCLSTIGNDEPTLLNNLITKAIWIFNANSVHEPNNASDIVQWIDRSQTRYLNMNIINDTNVYDIYPSHSITLTPNTERFILVGKMSSSTLANIAINFIISNQIHRKELKIDKVDLTSENYALLRRLYAKQMLSELGAFPEQNKKRILDIGLKYSLVSNFTSILVLETLQQHIEHKICPHQPCRKLYNDYMTYQNNKKQEELTKNQSKLTVILNLWQERCR</sequence>
<dbReference type="EMBL" id="CAJOBD010012443">
    <property type="protein sequence ID" value="CAF4180278.1"/>
    <property type="molecule type" value="Genomic_DNA"/>
</dbReference>
<reference evidence="2" key="1">
    <citation type="submission" date="2021-02" db="EMBL/GenBank/DDBJ databases">
        <authorList>
            <person name="Nowell W R."/>
        </authorList>
    </citation>
    <scope>NUCLEOTIDE SEQUENCE</scope>
</reference>
<feature type="non-terminal residue" evidence="2">
    <location>
        <position position="653"/>
    </location>
</feature>
<accession>A0A820A6L0</accession>
<evidence type="ECO:0000313" key="3">
    <source>
        <dbReference type="Proteomes" id="UP000663836"/>
    </source>
</evidence>
<evidence type="ECO:0000256" key="1">
    <source>
        <dbReference type="SAM" id="MobiDB-lite"/>
    </source>
</evidence>
<protein>
    <submittedName>
        <fullName evidence="2">Uncharacterized protein</fullName>
    </submittedName>
</protein>
<organism evidence="2 3">
    <name type="scientific">Rotaria sordida</name>
    <dbReference type="NCBI Taxonomy" id="392033"/>
    <lineage>
        <taxon>Eukaryota</taxon>
        <taxon>Metazoa</taxon>
        <taxon>Spiralia</taxon>
        <taxon>Gnathifera</taxon>
        <taxon>Rotifera</taxon>
        <taxon>Eurotatoria</taxon>
        <taxon>Bdelloidea</taxon>
        <taxon>Philodinida</taxon>
        <taxon>Philodinidae</taxon>
        <taxon>Rotaria</taxon>
    </lineage>
</organism>
<evidence type="ECO:0000313" key="2">
    <source>
        <dbReference type="EMBL" id="CAF4180278.1"/>
    </source>
</evidence>
<comment type="caution">
    <text evidence="2">The sequence shown here is derived from an EMBL/GenBank/DDBJ whole genome shotgun (WGS) entry which is preliminary data.</text>
</comment>
<proteinExistence type="predicted"/>
<gene>
    <name evidence="2" type="ORF">JBS370_LOCUS35473</name>
</gene>
<feature type="region of interest" description="Disordered" evidence="1">
    <location>
        <begin position="95"/>
        <end position="115"/>
    </location>
</feature>
<dbReference type="Proteomes" id="UP000663836">
    <property type="component" value="Unassembled WGS sequence"/>
</dbReference>
<name>A0A820A6L0_9BILA</name>
<dbReference type="AlphaFoldDB" id="A0A820A6L0"/>